<dbReference type="RefSeq" id="WP_204445380.1">
    <property type="nucleotide sequence ID" value="NZ_JACJKY010000005.1"/>
</dbReference>
<evidence type="ECO:0000259" key="4">
    <source>
        <dbReference type="PROSITE" id="PS01124"/>
    </source>
</evidence>
<reference evidence="5" key="2">
    <citation type="journal article" date="2021" name="Sci. Rep.">
        <title>The distribution of antibiotic resistance genes in chicken gut microbiota commensals.</title>
        <authorList>
            <person name="Juricova H."/>
            <person name="Matiasovicova J."/>
            <person name="Kubasova T."/>
            <person name="Cejkova D."/>
            <person name="Rychlik I."/>
        </authorList>
    </citation>
    <scope>NUCLEOTIDE SEQUENCE</scope>
    <source>
        <strain evidence="5">An559</strain>
    </source>
</reference>
<gene>
    <name evidence="5" type="ORF">H6A12_04800</name>
</gene>
<dbReference type="Gene3D" id="1.10.10.60">
    <property type="entry name" value="Homeodomain-like"/>
    <property type="match status" value="2"/>
</dbReference>
<keyword evidence="3" id="KW-0804">Transcription</keyword>
<dbReference type="PROSITE" id="PS00041">
    <property type="entry name" value="HTH_ARAC_FAMILY_1"/>
    <property type="match status" value="1"/>
</dbReference>
<dbReference type="PROSITE" id="PS01124">
    <property type="entry name" value="HTH_ARAC_FAMILY_2"/>
    <property type="match status" value="1"/>
</dbReference>
<protein>
    <submittedName>
        <fullName evidence="5">Helix-turn-helix transcriptional regulator</fullName>
    </submittedName>
</protein>
<evidence type="ECO:0000256" key="1">
    <source>
        <dbReference type="ARBA" id="ARBA00023015"/>
    </source>
</evidence>
<dbReference type="PANTHER" id="PTHR46796">
    <property type="entry name" value="HTH-TYPE TRANSCRIPTIONAL ACTIVATOR RHAS-RELATED"/>
    <property type="match status" value="1"/>
</dbReference>
<dbReference type="SMART" id="SM00342">
    <property type="entry name" value="HTH_ARAC"/>
    <property type="match status" value="1"/>
</dbReference>
<dbReference type="SUPFAM" id="SSF46689">
    <property type="entry name" value="Homeodomain-like"/>
    <property type="match status" value="1"/>
</dbReference>
<dbReference type="GO" id="GO:0043565">
    <property type="term" value="F:sequence-specific DNA binding"/>
    <property type="evidence" value="ECO:0007669"/>
    <property type="project" value="InterPro"/>
</dbReference>
<feature type="domain" description="HTH araC/xylS-type" evidence="4">
    <location>
        <begin position="70"/>
        <end position="168"/>
    </location>
</feature>
<reference evidence="5" key="1">
    <citation type="submission" date="2020-08" db="EMBL/GenBank/DDBJ databases">
        <authorList>
            <person name="Cejkova D."/>
            <person name="Kubasova T."/>
            <person name="Jahodarova E."/>
            <person name="Rychlik I."/>
        </authorList>
    </citation>
    <scope>NUCLEOTIDE SEQUENCE</scope>
    <source>
        <strain evidence="5">An559</strain>
    </source>
</reference>
<dbReference type="EMBL" id="JACJKY010000005">
    <property type="protein sequence ID" value="MBM6920474.1"/>
    <property type="molecule type" value="Genomic_DNA"/>
</dbReference>
<sequence length="172" mass="19787">IYTLPTCTLFYPSDPQHIDHVLAQIQAECLTKDMWFDEMSDTLLRGLFLSLSREQTTAKAPVPPLFEPFRQVRLSILSRCEEPWDAEQMCALVNLSKSQFYAYYRAFFGVSPKEDLISARLNRACNLLTNQLLSVSEAAAQCGFMNLCHFTRLFKRRFGCSPGAYQKMHHHP</sequence>
<dbReference type="InterPro" id="IPR050204">
    <property type="entry name" value="AraC_XylS_family_regulators"/>
</dbReference>
<keyword evidence="6" id="KW-1185">Reference proteome</keyword>
<evidence type="ECO:0000256" key="3">
    <source>
        <dbReference type="ARBA" id="ARBA00023163"/>
    </source>
</evidence>
<dbReference type="GO" id="GO:0003700">
    <property type="term" value="F:DNA-binding transcription factor activity"/>
    <property type="evidence" value="ECO:0007669"/>
    <property type="project" value="InterPro"/>
</dbReference>
<dbReference type="Pfam" id="PF12833">
    <property type="entry name" value="HTH_18"/>
    <property type="match status" value="1"/>
</dbReference>
<dbReference type="InterPro" id="IPR018062">
    <property type="entry name" value="HTH_AraC-typ_CS"/>
</dbReference>
<dbReference type="PRINTS" id="PR00032">
    <property type="entry name" value="HTHARAC"/>
</dbReference>
<feature type="non-terminal residue" evidence="5">
    <location>
        <position position="1"/>
    </location>
</feature>
<evidence type="ECO:0000256" key="2">
    <source>
        <dbReference type="ARBA" id="ARBA00023125"/>
    </source>
</evidence>
<keyword evidence="2" id="KW-0238">DNA-binding</keyword>
<dbReference type="InterPro" id="IPR009057">
    <property type="entry name" value="Homeodomain-like_sf"/>
</dbReference>
<keyword evidence="1" id="KW-0805">Transcription regulation</keyword>
<name>A0A938X6L9_9FIRM</name>
<evidence type="ECO:0000313" key="6">
    <source>
        <dbReference type="Proteomes" id="UP000774750"/>
    </source>
</evidence>
<proteinExistence type="predicted"/>
<dbReference type="InterPro" id="IPR020449">
    <property type="entry name" value="Tscrpt_reg_AraC-type_HTH"/>
</dbReference>
<dbReference type="Proteomes" id="UP000774750">
    <property type="component" value="Unassembled WGS sequence"/>
</dbReference>
<accession>A0A938X6L9</accession>
<organism evidence="5 6">
    <name type="scientific">Merdimmobilis hominis</name>
    <dbReference type="NCBI Taxonomy" id="2897707"/>
    <lineage>
        <taxon>Bacteria</taxon>
        <taxon>Bacillati</taxon>
        <taxon>Bacillota</taxon>
        <taxon>Clostridia</taxon>
        <taxon>Eubacteriales</taxon>
        <taxon>Oscillospiraceae</taxon>
        <taxon>Merdimmobilis</taxon>
    </lineage>
</organism>
<dbReference type="PANTHER" id="PTHR46796:SF2">
    <property type="entry name" value="TRANSCRIPTIONAL REGULATORY PROTEIN"/>
    <property type="match status" value="1"/>
</dbReference>
<evidence type="ECO:0000313" key="5">
    <source>
        <dbReference type="EMBL" id="MBM6920474.1"/>
    </source>
</evidence>
<comment type="caution">
    <text evidence="5">The sequence shown here is derived from an EMBL/GenBank/DDBJ whole genome shotgun (WGS) entry which is preliminary data.</text>
</comment>
<dbReference type="AlphaFoldDB" id="A0A938X6L9"/>
<dbReference type="InterPro" id="IPR018060">
    <property type="entry name" value="HTH_AraC"/>
</dbReference>